<dbReference type="PANTHER" id="PTHR31001:SF45">
    <property type="entry name" value="ZN(II)2CYS6 TRANSCRIPTION FACTOR (EUROFUNG)"/>
    <property type="match status" value="1"/>
</dbReference>
<evidence type="ECO:0000256" key="4">
    <source>
        <dbReference type="ARBA" id="ARBA00023242"/>
    </source>
</evidence>
<dbReference type="GeneID" id="66994887"/>
<name>A0A8E0UYY5_9EURO</name>
<accession>A0A8E0UYY5</accession>
<feature type="domain" description="Xylanolytic transcriptional activator regulatory" evidence="6">
    <location>
        <begin position="247"/>
        <end position="320"/>
    </location>
</feature>
<dbReference type="Pfam" id="PF04082">
    <property type="entry name" value="Fungal_trans"/>
    <property type="match status" value="1"/>
</dbReference>
<proteinExistence type="predicted"/>
<dbReference type="GO" id="GO:0006351">
    <property type="term" value="P:DNA-templated transcription"/>
    <property type="evidence" value="ECO:0007669"/>
    <property type="project" value="InterPro"/>
</dbReference>
<dbReference type="AlphaFoldDB" id="A0A8E0UYY5"/>
<comment type="caution">
    <text evidence="7">The sequence shown here is derived from an EMBL/GenBank/DDBJ whole genome shotgun (WGS) entry which is preliminary data.</text>
</comment>
<dbReference type="GO" id="GO:0008270">
    <property type="term" value="F:zinc ion binding"/>
    <property type="evidence" value="ECO:0007669"/>
    <property type="project" value="InterPro"/>
</dbReference>
<protein>
    <recommendedName>
        <fullName evidence="6">Xylanolytic transcriptional activator regulatory domain-containing protein</fullName>
    </recommendedName>
</protein>
<dbReference type="InterPro" id="IPR050613">
    <property type="entry name" value="Sec_Metabolite_Reg"/>
</dbReference>
<feature type="region of interest" description="Disordered" evidence="5">
    <location>
        <begin position="44"/>
        <end position="85"/>
    </location>
</feature>
<keyword evidence="3" id="KW-0804">Transcription</keyword>
<evidence type="ECO:0000256" key="1">
    <source>
        <dbReference type="ARBA" id="ARBA00004123"/>
    </source>
</evidence>
<evidence type="ECO:0000256" key="3">
    <source>
        <dbReference type="ARBA" id="ARBA00023163"/>
    </source>
</evidence>
<evidence type="ECO:0000313" key="7">
    <source>
        <dbReference type="EMBL" id="GIC90972.1"/>
    </source>
</evidence>
<dbReference type="InterPro" id="IPR007219">
    <property type="entry name" value="XnlR_reg_dom"/>
</dbReference>
<keyword evidence="4" id="KW-0539">Nucleus</keyword>
<dbReference type="EMBL" id="BBXM02000005">
    <property type="protein sequence ID" value="GIC90972.1"/>
    <property type="molecule type" value="Genomic_DNA"/>
</dbReference>
<feature type="compositionally biased region" description="Basic and acidic residues" evidence="5">
    <location>
        <begin position="44"/>
        <end position="54"/>
    </location>
</feature>
<evidence type="ECO:0000259" key="6">
    <source>
        <dbReference type="SMART" id="SM00906"/>
    </source>
</evidence>
<dbReference type="GO" id="GO:0005634">
    <property type="term" value="C:nucleus"/>
    <property type="evidence" value="ECO:0007669"/>
    <property type="project" value="UniProtKB-SubCell"/>
</dbReference>
<comment type="subcellular location">
    <subcellularLocation>
        <location evidence="1">Nucleus</location>
    </subcellularLocation>
</comment>
<dbReference type="GO" id="GO:0003677">
    <property type="term" value="F:DNA binding"/>
    <property type="evidence" value="ECO:0007669"/>
    <property type="project" value="InterPro"/>
</dbReference>
<evidence type="ECO:0000256" key="5">
    <source>
        <dbReference type="SAM" id="MobiDB-lite"/>
    </source>
</evidence>
<dbReference type="RefSeq" id="XP_043148238.1">
    <property type="nucleotide sequence ID" value="XM_043292303.1"/>
</dbReference>
<dbReference type="CDD" id="cd12148">
    <property type="entry name" value="fungal_TF_MHR"/>
    <property type="match status" value="1"/>
</dbReference>
<organism evidence="7 8">
    <name type="scientific">Aspergillus udagawae</name>
    <dbReference type="NCBI Taxonomy" id="91492"/>
    <lineage>
        <taxon>Eukaryota</taxon>
        <taxon>Fungi</taxon>
        <taxon>Dikarya</taxon>
        <taxon>Ascomycota</taxon>
        <taxon>Pezizomycotina</taxon>
        <taxon>Eurotiomycetes</taxon>
        <taxon>Eurotiomycetidae</taxon>
        <taxon>Eurotiales</taxon>
        <taxon>Aspergillaceae</taxon>
        <taxon>Aspergillus</taxon>
        <taxon>Aspergillus subgen. Fumigati</taxon>
    </lineage>
</organism>
<dbReference type="PANTHER" id="PTHR31001">
    <property type="entry name" value="UNCHARACTERIZED TRANSCRIPTIONAL REGULATORY PROTEIN"/>
    <property type="match status" value="1"/>
</dbReference>
<gene>
    <name evidence="7" type="ORF">Aud_007410</name>
</gene>
<reference evidence="7" key="1">
    <citation type="journal article" date="2015" name="Genome Announc.">
        <title>Draft Genome Sequence of the Pathogenic Filamentous Fungus Aspergillus udagawae Strain IFM 46973T.</title>
        <authorList>
            <person name="Kusuya Y."/>
            <person name="Takahashi-Nakaguchi A."/>
            <person name="Takahashi H."/>
            <person name="Yaguchi T."/>
        </authorList>
    </citation>
    <scope>NUCLEOTIDE SEQUENCE</scope>
    <source>
        <strain evidence="7">IFM 46973</strain>
    </source>
</reference>
<reference evidence="7" key="2">
    <citation type="submission" date="2021-01" db="EMBL/GenBank/DDBJ databases">
        <title>Pan-genome distribution and transcriptional activeness of fungal secondary metabolism genes in Aspergillus section Fumigati.</title>
        <authorList>
            <person name="Takahashi H."/>
            <person name="Umemura M."/>
            <person name="Ninomiya A."/>
            <person name="Kusuya Y."/>
            <person name="Urayama S."/>
            <person name="Shimizu M."/>
            <person name="Watanabe A."/>
            <person name="Kamei K."/>
            <person name="Yaguchi T."/>
            <person name="Hagiwara D."/>
        </authorList>
    </citation>
    <scope>NUCLEOTIDE SEQUENCE</scope>
    <source>
        <strain evidence="7">IFM 46973</strain>
    </source>
</reference>
<keyword evidence="2" id="KW-0805">Transcription regulation</keyword>
<evidence type="ECO:0000313" key="8">
    <source>
        <dbReference type="Proteomes" id="UP000036893"/>
    </source>
</evidence>
<dbReference type="SMART" id="SM00906">
    <property type="entry name" value="Fungal_trans"/>
    <property type="match status" value="1"/>
</dbReference>
<dbReference type="Proteomes" id="UP000036893">
    <property type="component" value="Unassembled WGS sequence"/>
</dbReference>
<evidence type="ECO:0000256" key="2">
    <source>
        <dbReference type="ARBA" id="ARBA00023015"/>
    </source>
</evidence>
<sequence>MSTPVSTRGQTDAAESQHVLACVLCQHHKINLLRLHNIKFDPLHTPPAEHRSPSEDAAQSTIGSKAVEENDTRDDENDARSMHDNDDLRQGVIKKAWNHIFQGQGNNHLLLGLTIGNVDLSASHPSQVQIFKLWRIYLDNVNPLLKVTHAPTLQTHIIDAASNISSLSPTLEALIFSIYRVSILSLADNECTAVFGVPKKDLLTGYQFACRQALQNRDFLQSSNRDCLTALYLYLVSIRADTDPASLSSLLSVAIRIAQRMGIHDETMYGECPALEAQMRRRLWWSLIIFDNRICEMFDNKTAALGPTWDCSIPLNLNDFELQPEMKTAPATNNRPTEMLFAVILSELADFVRHSAFHLDFTNPSLKKIAGQHSIAEEADRLIALEKTLEEMYLAFCTSESPLHSMTICTTRGHLAKYRFLQHWRHSMASVQQTAYIHFLHDLKERPVGADADQAWEVMSKNYEVRIQGAKQTDRPFFTIFSRIVFQVWEARENQARRRDRPLVLPRIVSNIRNKAIQVTADFSSDGNTNQHGGCLDASLDDVSTMPTQMDFIAPCMAYGTRGQ</sequence>